<dbReference type="InterPro" id="IPR010505">
    <property type="entry name" value="MoaA_twitch"/>
</dbReference>
<keyword evidence="5 12" id="KW-0547">Nucleotide-binding</keyword>
<comment type="pathway">
    <text evidence="12">Cofactor biosynthesis; molybdopterin biosynthesis.</text>
</comment>
<keyword evidence="3 12" id="KW-0949">S-adenosyl-L-methionine</keyword>
<evidence type="ECO:0000256" key="10">
    <source>
        <dbReference type="ARBA" id="ARBA00023239"/>
    </source>
</evidence>
<evidence type="ECO:0000256" key="4">
    <source>
        <dbReference type="ARBA" id="ARBA00022723"/>
    </source>
</evidence>
<dbReference type="SMART" id="SM00729">
    <property type="entry name" value="Elp3"/>
    <property type="match status" value="1"/>
</dbReference>
<evidence type="ECO:0000256" key="8">
    <source>
        <dbReference type="ARBA" id="ARBA00023134"/>
    </source>
</evidence>
<dbReference type="EC" id="4.1.99.22" evidence="1 12"/>
<keyword evidence="10 12" id="KW-0456">Lyase</keyword>
<comment type="caution">
    <text evidence="14">The sequence shown here is derived from an EMBL/GenBank/DDBJ whole genome shotgun (WGS) entry which is preliminary data.</text>
</comment>
<dbReference type="SFLD" id="SFLDG01386">
    <property type="entry name" value="main_SPASM_domain-containing"/>
    <property type="match status" value="1"/>
</dbReference>
<evidence type="ECO:0000256" key="3">
    <source>
        <dbReference type="ARBA" id="ARBA00022691"/>
    </source>
</evidence>
<feature type="binding site" evidence="12">
    <location>
        <begin position="290"/>
        <end position="292"/>
    </location>
    <ligand>
        <name>GTP</name>
        <dbReference type="ChEBI" id="CHEBI:37565"/>
    </ligand>
</feature>
<dbReference type="PROSITE" id="PS51918">
    <property type="entry name" value="RADICAL_SAM"/>
    <property type="match status" value="1"/>
</dbReference>
<feature type="domain" description="Radical SAM core" evidence="13">
    <location>
        <begin position="37"/>
        <end position="252"/>
    </location>
</feature>
<evidence type="ECO:0000313" key="14">
    <source>
        <dbReference type="EMBL" id="NRN65967.1"/>
    </source>
</evidence>
<dbReference type="PROSITE" id="PS01305">
    <property type="entry name" value="MOAA_NIFB_PQQE"/>
    <property type="match status" value="1"/>
</dbReference>
<dbReference type="HAMAP" id="MF_01225_B">
    <property type="entry name" value="MoaA_B"/>
    <property type="match status" value="1"/>
</dbReference>
<dbReference type="Gene3D" id="3.20.20.70">
    <property type="entry name" value="Aldolase class I"/>
    <property type="match status" value="1"/>
</dbReference>
<dbReference type="PANTHER" id="PTHR22960:SF0">
    <property type="entry name" value="MOLYBDENUM COFACTOR BIOSYNTHESIS PROTEIN 1"/>
    <property type="match status" value="1"/>
</dbReference>
<gene>
    <name evidence="12" type="primary">moaA</name>
    <name evidence="14" type="ORF">GC106_31840</name>
</gene>
<protein>
    <recommendedName>
        <fullName evidence="1 12">GTP 3',8-cyclase</fullName>
        <ecNumber evidence="1 12">4.1.99.22</ecNumber>
    </recommendedName>
    <alternativeName>
        <fullName evidence="12">Molybdenum cofactor biosynthesis protein A</fullName>
    </alternativeName>
</protein>
<dbReference type="InterPro" id="IPR013785">
    <property type="entry name" value="Aldolase_TIM"/>
</dbReference>
<name>A0ABX2F3U0_9PSEU</name>
<dbReference type="SUPFAM" id="SSF102114">
    <property type="entry name" value="Radical SAM enzymes"/>
    <property type="match status" value="1"/>
</dbReference>
<dbReference type="EMBL" id="JAAATY010000008">
    <property type="protein sequence ID" value="NRN65967.1"/>
    <property type="molecule type" value="Genomic_DNA"/>
</dbReference>
<reference evidence="14 15" key="1">
    <citation type="submission" date="2020-01" db="EMBL/GenBank/DDBJ databases">
        <title>Kibdelosporangium persica a novel Actinomycetes from a hot desert in Iran.</title>
        <authorList>
            <person name="Safaei N."/>
            <person name="Zaburannyi N."/>
            <person name="Mueller R."/>
            <person name="Wink J."/>
        </authorList>
    </citation>
    <scope>NUCLEOTIDE SEQUENCE [LARGE SCALE GENOMIC DNA]</scope>
    <source>
        <strain evidence="14 15">4NS15</strain>
    </source>
</reference>
<feature type="binding site" evidence="12">
    <location>
        <position position="127"/>
    </location>
    <ligand>
        <name>GTP</name>
        <dbReference type="ChEBI" id="CHEBI:37565"/>
    </ligand>
</feature>
<feature type="binding site" evidence="12">
    <location>
        <position position="60"/>
    </location>
    <ligand>
        <name>[4Fe-4S] cluster</name>
        <dbReference type="ChEBI" id="CHEBI:49883"/>
        <label>1</label>
        <note>4Fe-4S-S-AdoMet</note>
    </ligand>
</feature>
<evidence type="ECO:0000313" key="15">
    <source>
        <dbReference type="Proteomes" id="UP000763557"/>
    </source>
</evidence>
<dbReference type="Pfam" id="PF04055">
    <property type="entry name" value="Radical_SAM"/>
    <property type="match status" value="1"/>
</dbReference>
<dbReference type="SFLD" id="SFLDS00029">
    <property type="entry name" value="Radical_SAM"/>
    <property type="match status" value="1"/>
</dbReference>
<evidence type="ECO:0000256" key="5">
    <source>
        <dbReference type="ARBA" id="ARBA00022741"/>
    </source>
</evidence>
<feature type="binding site" evidence="12">
    <location>
        <position position="96"/>
    </location>
    <ligand>
        <name>GTP</name>
        <dbReference type="ChEBI" id="CHEBI:37565"/>
    </ligand>
</feature>
<evidence type="ECO:0000256" key="6">
    <source>
        <dbReference type="ARBA" id="ARBA00023004"/>
    </source>
</evidence>
<evidence type="ECO:0000256" key="11">
    <source>
        <dbReference type="ARBA" id="ARBA00048697"/>
    </source>
</evidence>
<feature type="binding site" evidence="12">
    <location>
        <position position="53"/>
    </location>
    <ligand>
        <name>[4Fe-4S] cluster</name>
        <dbReference type="ChEBI" id="CHEBI:49883"/>
        <label>1</label>
        <note>4Fe-4S-S-AdoMet</note>
    </ligand>
</feature>
<evidence type="ECO:0000256" key="2">
    <source>
        <dbReference type="ARBA" id="ARBA00022485"/>
    </source>
</evidence>
<dbReference type="InterPro" id="IPR058240">
    <property type="entry name" value="rSAM_sf"/>
</dbReference>
<feature type="binding site" evidence="12">
    <location>
        <position position="222"/>
    </location>
    <ligand>
        <name>S-adenosyl-L-methionine</name>
        <dbReference type="ChEBI" id="CHEBI:59789"/>
    </ligand>
</feature>
<keyword evidence="9 12" id="KW-0501">Molybdenum cofactor biosynthesis</keyword>
<feature type="binding site" evidence="12">
    <location>
        <position position="288"/>
    </location>
    <ligand>
        <name>[4Fe-4S] cluster</name>
        <dbReference type="ChEBI" id="CHEBI:49883"/>
        <label>2</label>
        <note>4Fe-4S-substrate</note>
    </ligand>
</feature>
<dbReference type="InterPro" id="IPR007197">
    <property type="entry name" value="rSAM"/>
</dbReference>
<comment type="subunit">
    <text evidence="12">Monomer and homodimer.</text>
</comment>
<keyword evidence="15" id="KW-1185">Reference proteome</keyword>
<feature type="binding site" evidence="12">
    <location>
        <position position="59"/>
    </location>
    <ligand>
        <name>S-adenosyl-L-methionine</name>
        <dbReference type="ChEBI" id="CHEBI:59789"/>
    </ligand>
</feature>
<accession>A0ABX2F3U0</accession>
<evidence type="ECO:0000256" key="9">
    <source>
        <dbReference type="ARBA" id="ARBA00023150"/>
    </source>
</evidence>
<comment type="function">
    <text evidence="12">Catalyzes the cyclization of GTP to (8S)-3',8-cyclo-7,8-dihydroguanosine 5'-triphosphate.</text>
</comment>
<dbReference type="SFLD" id="SFLDG01383">
    <property type="entry name" value="cyclic_pyranopterin_phosphate"/>
    <property type="match status" value="1"/>
</dbReference>
<dbReference type="PANTHER" id="PTHR22960">
    <property type="entry name" value="MOLYBDOPTERIN COFACTOR SYNTHESIS PROTEIN A"/>
    <property type="match status" value="1"/>
</dbReference>
<feature type="binding site" evidence="12">
    <location>
        <position position="285"/>
    </location>
    <ligand>
        <name>[4Fe-4S] cluster</name>
        <dbReference type="ChEBI" id="CHEBI:49883"/>
        <label>2</label>
        <note>4Fe-4S-substrate</note>
    </ligand>
</feature>
<dbReference type="InterPro" id="IPR040064">
    <property type="entry name" value="MoaA-like"/>
</dbReference>
<dbReference type="SFLD" id="SFLDG01067">
    <property type="entry name" value="SPASM/twitch_domain_containing"/>
    <property type="match status" value="1"/>
</dbReference>
<proteinExistence type="inferred from homology"/>
<dbReference type="CDD" id="cd01335">
    <property type="entry name" value="Radical_SAM"/>
    <property type="match status" value="1"/>
</dbReference>
<evidence type="ECO:0000256" key="1">
    <source>
        <dbReference type="ARBA" id="ARBA00012167"/>
    </source>
</evidence>
<dbReference type="CDD" id="cd21117">
    <property type="entry name" value="Twitch_MoaA"/>
    <property type="match status" value="1"/>
</dbReference>
<feature type="binding site" evidence="12">
    <location>
        <position position="151"/>
    </location>
    <ligand>
        <name>S-adenosyl-L-methionine</name>
        <dbReference type="ChEBI" id="CHEBI:59789"/>
    </ligand>
</feature>
<dbReference type="InterPro" id="IPR050105">
    <property type="entry name" value="MoCo_biosynth_MoaA/MoaC"/>
</dbReference>
<feature type="binding site" evidence="12">
    <location>
        <position position="57"/>
    </location>
    <ligand>
        <name>[4Fe-4S] cluster</name>
        <dbReference type="ChEBI" id="CHEBI:49883"/>
        <label>1</label>
        <note>4Fe-4S-S-AdoMet</note>
    </ligand>
</feature>
<comment type="cofactor">
    <cofactor evidence="12">
        <name>[4Fe-4S] cluster</name>
        <dbReference type="ChEBI" id="CHEBI:49883"/>
    </cofactor>
    <text evidence="12">Binds 2 [4Fe-4S] clusters. Binds 1 [4Fe-4S] cluster coordinated with 3 cysteines and an exchangeable S-adenosyl-L-methionine and 1 [4Fe-4S] cluster coordinated with 3 cysteines and the GTP-derived substrate.</text>
</comment>
<keyword evidence="6 12" id="KW-0408">Iron</keyword>
<keyword evidence="7 12" id="KW-0411">Iron-sulfur</keyword>
<feature type="binding site" evidence="12">
    <location>
        <position position="46"/>
    </location>
    <ligand>
        <name>GTP</name>
        <dbReference type="ChEBI" id="CHEBI:37565"/>
    </ligand>
</feature>
<evidence type="ECO:0000256" key="12">
    <source>
        <dbReference type="HAMAP-Rule" id="MF_01225"/>
    </source>
</evidence>
<feature type="binding site" evidence="12">
    <location>
        <position position="100"/>
    </location>
    <ligand>
        <name>S-adenosyl-L-methionine</name>
        <dbReference type="ChEBI" id="CHEBI:59789"/>
    </ligand>
</feature>
<keyword evidence="2 12" id="KW-0004">4Fe-4S</keyword>
<dbReference type="Pfam" id="PF06463">
    <property type="entry name" value="Mob_synth_C"/>
    <property type="match status" value="1"/>
</dbReference>
<keyword evidence="4 12" id="KW-0479">Metal-binding</keyword>
<keyword evidence="8 12" id="KW-0342">GTP-binding</keyword>
<sequence length="373" mass="41614">MTPRARQVNAAFITSPPHTCPTIKVLASGVDGIPVDVFGRPMGALRISLTDRCNLRCRYCMPEEEYAWLPREDLLTFEEIERLTEVFVSLGADKVRLTGGEPLLRRDLPELVRRLAGLPGVKDLAMTTNGVLLARHAEHLREAGLHRLTISLDTLRPDRFTELTRRGTYPDVMAGIHAAVATGLTDLKIDTVVMRGVNEDELADLVEFGKKMSAEVRFIEYMDVGGATGWTPEKVFSRKEILETLAREYGPVEELRKTDVAPADRFQLPDGTVFGIISSTTQPFCATCDRSRLTADGMWLRCLYAMTGTDLRAPLRAGASPDELRELITGTWQQRRDRGAVDRVGQRARGQQVFVSVETLKRDPHLEMHTRGG</sequence>
<dbReference type="InterPro" id="IPR006638">
    <property type="entry name" value="Elp3/MiaA/NifB-like_rSAM"/>
</dbReference>
<evidence type="ECO:0000256" key="7">
    <source>
        <dbReference type="ARBA" id="ARBA00023014"/>
    </source>
</evidence>
<feature type="binding site" evidence="12">
    <location>
        <position position="188"/>
    </location>
    <ligand>
        <name>GTP</name>
        <dbReference type="ChEBI" id="CHEBI:37565"/>
    </ligand>
</feature>
<organism evidence="14 15">
    <name type="scientific">Kibdelosporangium persicum</name>
    <dbReference type="NCBI Taxonomy" id="2698649"/>
    <lineage>
        <taxon>Bacteria</taxon>
        <taxon>Bacillati</taxon>
        <taxon>Actinomycetota</taxon>
        <taxon>Actinomycetes</taxon>
        <taxon>Pseudonocardiales</taxon>
        <taxon>Pseudonocardiaceae</taxon>
        <taxon>Kibdelosporangium</taxon>
    </lineage>
</organism>
<dbReference type="Proteomes" id="UP000763557">
    <property type="component" value="Unassembled WGS sequence"/>
</dbReference>
<dbReference type="NCBIfam" id="TIGR02666">
    <property type="entry name" value="moaA"/>
    <property type="match status" value="1"/>
</dbReference>
<comment type="catalytic activity">
    <reaction evidence="11 12">
        <text>GTP + AH2 + S-adenosyl-L-methionine = (8S)-3',8-cyclo-7,8-dihydroguanosine 5'-triphosphate + 5'-deoxyadenosine + L-methionine + A + H(+)</text>
        <dbReference type="Rhea" id="RHEA:49576"/>
        <dbReference type="ChEBI" id="CHEBI:13193"/>
        <dbReference type="ChEBI" id="CHEBI:15378"/>
        <dbReference type="ChEBI" id="CHEBI:17319"/>
        <dbReference type="ChEBI" id="CHEBI:17499"/>
        <dbReference type="ChEBI" id="CHEBI:37565"/>
        <dbReference type="ChEBI" id="CHEBI:57844"/>
        <dbReference type="ChEBI" id="CHEBI:59789"/>
        <dbReference type="ChEBI" id="CHEBI:131766"/>
        <dbReference type="EC" id="4.1.99.22"/>
    </reaction>
</comment>
<comment type="similarity">
    <text evidence="12">Belongs to the radical SAM superfamily. MoaA family.</text>
</comment>
<feature type="binding site" evidence="12">
    <location>
        <position position="302"/>
    </location>
    <ligand>
        <name>[4Fe-4S] cluster</name>
        <dbReference type="ChEBI" id="CHEBI:49883"/>
        <label>2</label>
        <note>4Fe-4S-substrate</note>
    </ligand>
</feature>
<evidence type="ECO:0000259" key="13">
    <source>
        <dbReference type="PROSITE" id="PS51918"/>
    </source>
</evidence>
<dbReference type="InterPro" id="IPR013483">
    <property type="entry name" value="MoaA"/>
</dbReference>
<dbReference type="InterPro" id="IPR000385">
    <property type="entry name" value="MoaA_NifB_PqqE_Fe-S-bd_CS"/>
</dbReference>